<protein>
    <recommendedName>
        <fullName evidence="3">ATPase</fullName>
    </recommendedName>
</protein>
<evidence type="ECO:0000313" key="1">
    <source>
        <dbReference type="EMBL" id="HIU59929.1"/>
    </source>
</evidence>
<evidence type="ECO:0000313" key="2">
    <source>
        <dbReference type="Proteomes" id="UP000824094"/>
    </source>
</evidence>
<dbReference type="Proteomes" id="UP000824094">
    <property type="component" value="Unassembled WGS sequence"/>
</dbReference>
<dbReference type="EMBL" id="DVNF01000033">
    <property type="protein sequence ID" value="HIU59929.1"/>
    <property type="molecule type" value="Genomic_DNA"/>
</dbReference>
<evidence type="ECO:0008006" key="3">
    <source>
        <dbReference type="Google" id="ProtNLM"/>
    </source>
</evidence>
<reference evidence="1" key="1">
    <citation type="submission" date="2020-10" db="EMBL/GenBank/DDBJ databases">
        <authorList>
            <person name="Gilroy R."/>
        </authorList>
    </citation>
    <scope>NUCLEOTIDE SEQUENCE</scope>
    <source>
        <strain evidence="1">18911</strain>
    </source>
</reference>
<gene>
    <name evidence="1" type="ORF">IAB05_00905</name>
</gene>
<organism evidence="1 2">
    <name type="scientific">Candidatus Stercoripulliclostridium merdigallinarum</name>
    <dbReference type="NCBI Taxonomy" id="2840951"/>
    <lineage>
        <taxon>Bacteria</taxon>
        <taxon>Bacillati</taxon>
        <taxon>Bacillota</taxon>
        <taxon>Clostridia</taxon>
        <taxon>Eubacteriales</taxon>
        <taxon>Candidatus Stercoripulliclostridium</taxon>
    </lineage>
</organism>
<accession>A0A9D1SGT9</accession>
<dbReference type="Gene3D" id="1.20.5.2950">
    <property type="match status" value="1"/>
</dbReference>
<comment type="caution">
    <text evidence="1">The sequence shown here is derived from an EMBL/GenBank/DDBJ whole genome shotgun (WGS) entry which is preliminary data.</text>
</comment>
<reference evidence="1" key="2">
    <citation type="journal article" date="2021" name="PeerJ">
        <title>Extensive microbial diversity within the chicken gut microbiome revealed by metagenomics and culture.</title>
        <authorList>
            <person name="Gilroy R."/>
            <person name="Ravi A."/>
            <person name="Getino M."/>
            <person name="Pursley I."/>
            <person name="Horton D.L."/>
            <person name="Alikhan N.F."/>
            <person name="Baker D."/>
            <person name="Gharbi K."/>
            <person name="Hall N."/>
            <person name="Watson M."/>
            <person name="Adriaenssens E.M."/>
            <person name="Foster-Nyarko E."/>
            <person name="Jarju S."/>
            <person name="Secka A."/>
            <person name="Antonio M."/>
            <person name="Oren A."/>
            <person name="Chaudhuri R.R."/>
            <person name="La Ragione R."/>
            <person name="Hildebrand F."/>
            <person name="Pallen M.J."/>
        </authorList>
    </citation>
    <scope>NUCLEOTIDE SEQUENCE</scope>
    <source>
        <strain evidence="1">18911</strain>
    </source>
</reference>
<proteinExistence type="predicted"/>
<name>A0A9D1SGT9_9FIRM</name>
<sequence length="102" mass="11014">MEINELLNEVLSAERRAAEIASEAKSNAREIVMKAESDAKQYIAKAKEDIKAANIAARAAADGEAARLTEKLIEGSSESVAPDTAEAVRTLTEKYKAKYGCR</sequence>
<dbReference type="AlphaFoldDB" id="A0A9D1SGT9"/>